<dbReference type="RefSeq" id="WP_067518482.1">
    <property type="nucleotide sequence ID" value="NZ_JABELX010000007.1"/>
</dbReference>
<gene>
    <name evidence="7" type="ORF">HLB23_19640</name>
</gene>
<dbReference type="Pfam" id="PF00459">
    <property type="entry name" value="Inositol_P"/>
    <property type="match status" value="1"/>
</dbReference>
<feature type="binding site" evidence="6">
    <location>
        <position position="89"/>
    </location>
    <ligand>
        <name>Mg(2+)</name>
        <dbReference type="ChEBI" id="CHEBI:18420"/>
        <label>1</label>
        <note>catalytic</note>
    </ligand>
</feature>
<dbReference type="GO" id="GO:0046854">
    <property type="term" value="P:phosphatidylinositol phosphate biosynthetic process"/>
    <property type="evidence" value="ECO:0007669"/>
    <property type="project" value="InterPro"/>
</dbReference>
<organism evidence="7 8">
    <name type="scientific">Nocardia uniformis</name>
    <dbReference type="NCBI Taxonomy" id="53432"/>
    <lineage>
        <taxon>Bacteria</taxon>
        <taxon>Bacillati</taxon>
        <taxon>Actinomycetota</taxon>
        <taxon>Actinomycetes</taxon>
        <taxon>Mycobacteriales</taxon>
        <taxon>Nocardiaceae</taxon>
        <taxon>Nocardia</taxon>
    </lineage>
</organism>
<feature type="binding site" evidence="6">
    <location>
        <position position="217"/>
    </location>
    <ligand>
        <name>Mg(2+)</name>
        <dbReference type="ChEBI" id="CHEBI:18420"/>
        <label>1</label>
        <note>catalytic</note>
    </ligand>
</feature>
<feature type="binding site" evidence="6">
    <location>
        <position position="86"/>
    </location>
    <ligand>
        <name>Mg(2+)</name>
        <dbReference type="ChEBI" id="CHEBI:18420"/>
        <label>1</label>
        <note>catalytic</note>
    </ligand>
</feature>
<sequence length="266" mass="27961">MTADGTALLDIARQAIAIGGDLLKNTRPGQVERKGDRDFVTDLDLRIQDEIRRYLADAAPEIEFLSEEVNGPQPDPETADAMWVLDPIDGTSNFIHGIPLSAVSLALVQGGAATVGVILAPFLGLEYFAIAGRGAYSNGHRMAASQSETLEKSIVSLGDYAVGANADRKNQRRVALTTALASSVERVRMFGSAALDLVWVAEGRTDACVILANKPWDTAAGVLIARESGARVTDSAGNSHSFASADTVAAAPSIADELLTLIDDIG</sequence>
<dbReference type="PROSITE" id="PS00629">
    <property type="entry name" value="IMP_1"/>
    <property type="match status" value="1"/>
</dbReference>
<dbReference type="GO" id="GO:0007165">
    <property type="term" value="P:signal transduction"/>
    <property type="evidence" value="ECO:0007669"/>
    <property type="project" value="TreeGrafter"/>
</dbReference>
<comment type="caution">
    <text evidence="7">The sequence shown here is derived from an EMBL/GenBank/DDBJ whole genome shotgun (WGS) entry which is preliminary data.</text>
</comment>
<dbReference type="InterPro" id="IPR020550">
    <property type="entry name" value="Inositol_monophosphatase_CS"/>
</dbReference>
<evidence type="ECO:0000256" key="1">
    <source>
        <dbReference type="ARBA" id="ARBA00001033"/>
    </source>
</evidence>
<evidence type="ECO:0000313" key="8">
    <source>
        <dbReference type="Proteomes" id="UP000586827"/>
    </source>
</evidence>
<protein>
    <recommendedName>
        <fullName evidence="2">inositol-phosphate phosphatase</fullName>
        <ecNumber evidence="2">3.1.3.25</ecNumber>
    </recommendedName>
</protein>
<dbReference type="GO" id="GO:0046872">
    <property type="term" value="F:metal ion binding"/>
    <property type="evidence" value="ECO:0007669"/>
    <property type="project" value="UniProtKB-KW"/>
</dbReference>
<dbReference type="EC" id="3.1.3.25" evidence="2"/>
<accession>A0A849BZR8</accession>
<dbReference type="InterPro" id="IPR020583">
    <property type="entry name" value="Inositol_monoP_metal-BS"/>
</dbReference>
<dbReference type="Gene3D" id="3.30.540.10">
    <property type="entry name" value="Fructose-1,6-Bisphosphatase, subunit A, domain 1"/>
    <property type="match status" value="1"/>
</dbReference>
<evidence type="ECO:0000256" key="3">
    <source>
        <dbReference type="ARBA" id="ARBA00022723"/>
    </source>
</evidence>
<dbReference type="InterPro" id="IPR000760">
    <property type="entry name" value="Inositol_monophosphatase-like"/>
</dbReference>
<dbReference type="PANTHER" id="PTHR20854">
    <property type="entry name" value="INOSITOL MONOPHOSPHATASE"/>
    <property type="match status" value="1"/>
</dbReference>
<dbReference type="AlphaFoldDB" id="A0A849BZR8"/>
<evidence type="ECO:0000256" key="2">
    <source>
        <dbReference type="ARBA" id="ARBA00013106"/>
    </source>
</evidence>
<dbReference type="GO" id="GO:0006020">
    <property type="term" value="P:inositol metabolic process"/>
    <property type="evidence" value="ECO:0007669"/>
    <property type="project" value="TreeGrafter"/>
</dbReference>
<dbReference type="PROSITE" id="PS00630">
    <property type="entry name" value="IMP_2"/>
    <property type="match status" value="1"/>
</dbReference>
<evidence type="ECO:0000256" key="6">
    <source>
        <dbReference type="PIRSR" id="PIRSR600760-2"/>
    </source>
</evidence>
<proteinExistence type="predicted"/>
<feature type="binding site" evidence="6">
    <location>
        <position position="88"/>
    </location>
    <ligand>
        <name>Mg(2+)</name>
        <dbReference type="ChEBI" id="CHEBI:18420"/>
        <label>1</label>
        <note>catalytic</note>
    </ligand>
</feature>
<dbReference type="CDD" id="cd01637">
    <property type="entry name" value="IMPase_like"/>
    <property type="match status" value="1"/>
</dbReference>
<evidence type="ECO:0000256" key="5">
    <source>
        <dbReference type="ARBA" id="ARBA00022842"/>
    </source>
</evidence>
<keyword evidence="3 6" id="KW-0479">Metal-binding</keyword>
<comment type="catalytic activity">
    <reaction evidence="1">
        <text>a myo-inositol phosphate + H2O = myo-inositol + phosphate</text>
        <dbReference type="Rhea" id="RHEA:24056"/>
        <dbReference type="ChEBI" id="CHEBI:15377"/>
        <dbReference type="ChEBI" id="CHEBI:17268"/>
        <dbReference type="ChEBI" id="CHEBI:43474"/>
        <dbReference type="ChEBI" id="CHEBI:84139"/>
        <dbReference type="EC" id="3.1.3.25"/>
    </reaction>
</comment>
<dbReference type="GO" id="GO:0008934">
    <property type="term" value="F:inositol monophosphate 1-phosphatase activity"/>
    <property type="evidence" value="ECO:0007669"/>
    <property type="project" value="TreeGrafter"/>
</dbReference>
<dbReference type="PRINTS" id="PR00377">
    <property type="entry name" value="IMPHPHTASES"/>
</dbReference>
<dbReference type="SUPFAM" id="SSF56655">
    <property type="entry name" value="Carbohydrate phosphatase"/>
    <property type="match status" value="1"/>
</dbReference>
<name>A0A849BZR8_9NOCA</name>
<keyword evidence="4" id="KW-0378">Hydrolase</keyword>
<keyword evidence="5 6" id="KW-0460">Magnesium</keyword>
<feature type="binding site" evidence="6">
    <location>
        <position position="67"/>
    </location>
    <ligand>
        <name>Mg(2+)</name>
        <dbReference type="ChEBI" id="CHEBI:18420"/>
        <label>1</label>
        <note>catalytic</note>
    </ligand>
</feature>
<comment type="cofactor">
    <cofactor evidence="6">
        <name>Mg(2+)</name>
        <dbReference type="ChEBI" id="CHEBI:18420"/>
    </cofactor>
</comment>
<dbReference type="Proteomes" id="UP000586827">
    <property type="component" value="Unassembled WGS sequence"/>
</dbReference>
<evidence type="ECO:0000256" key="4">
    <source>
        <dbReference type="ARBA" id="ARBA00022801"/>
    </source>
</evidence>
<reference evidence="7 8" key="1">
    <citation type="submission" date="2020-05" db="EMBL/GenBank/DDBJ databases">
        <title>MicrobeNet Type strains.</title>
        <authorList>
            <person name="Nicholson A.C."/>
        </authorList>
    </citation>
    <scope>NUCLEOTIDE SEQUENCE [LARGE SCALE GENOMIC DNA]</scope>
    <source>
        <strain evidence="7 8">JCM 3224</strain>
    </source>
</reference>
<dbReference type="PANTHER" id="PTHR20854:SF4">
    <property type="entry name" value="INOSITOL-1-MONOPHOSPHATASE-RELATED"/>
    <property type="match status" value="1"/>
</dbReference>
<dbReference type="EMBL" id="JABELX010000007">
    <property type="protein sequence ID" value="NNH72043.1"/>
    <property type="molecule type" value="Genomic_DNA"/>
</dbReference>
<evidence type="ECO:0000313" key="7">
    <source>
        <dbReference type="EMBL" id="NNH72043.1"/>
    </source>
</evidence>
<keyword evidence="8" id="KW-1185">Reference proteome</keyword>
<dbReference type="Gene3D" id="3.40.190.80">
    <property type="match status" value="1"/>
</dbReference>